<gene>
    <name evidence="4" type="ORF">UQ64_26080</name>
</gene>
<organism evidence="4 5">
    <name type="scientific">Paenibacillus etheri</name>
    <dbReference type="NCBI Taxonomy" id="1306852"/>
    <lineage>
        <taxon>Bacteria</taxon>
        <taxon>Bacillati</taxon>
        <taxon>Bacillota</taxon>
        <taxon>Bacilli</taxon>
        <taxon>Bacillales</taxon>
        <taxon>Paenibacillaceae</taxon>
        <taxon>Paenibacillus</taxon>
    </lineage>
</organism>
<dbReference type="Proteomes" id="UP000054709">
    <property type="component" value="Unassembled WGS sequence"/>
</dbReference>
<dbReference type="GO" id="GO:0020037">
    <property type="term" value="F:heme binding"/>
    <property type="evidence" value="ECO:0007669"/>
    <property type="project" value="InterPro"/>
</dbReference>
<dbReference type="CDD" id="cd01068">
    <property type="entry name" value="globin_sensor"/>
    <property type="match status" value="1"/>
</dbReference>
<keyword evidence="1 2" id="KW-0807">Transducer</keyword>
<dbReference type="Gene3D" id="1.10.287.950">
    <property type="entry name" value="Methyl-accepting chemotaxis protein"/>
    <property type="match status" value="1"/>
</dbReference>
<dbReference type="RefSeq" id="WP_060625782.1">
    <property type="nucleotide sequence ID" value="NZ_LCZJ02000034.1"/>
</dbReference>
<dbReference type="InterPro" id="IPR044398">
    <property type="entry name" value="Globin-sensor_dom"/>
</dbReference>
<dbReference type="GO" id="GO:0016020">
    <property type="term" value="C:membrane"/>
    <property type="evidence" value="ECO:0007669"/>
    <property type="project" value="InterPro"/>
</dbReference>
<keyword evidence="5" id="KW-1185">Reference proteome</keyword>
<evidence type="ECO:0000313" key="4">
    <source>
        <dbReference type="EMBL" id="KTD84460.1"/>
    </source>
</evidence>
<dbReference type="InterPro" id="IPR039379">
    <property type="entry name" value="Protoglobin_sensor_dom"/>
</dbReference>
<dbReference type="InterPro" id="IPR009050">
    <property type="entry name" value="Globin-like_sf"/>
</dbReference>
<dbReference type="SMART" id="SM00283">
    <property type="entry name" value="MA"/>
    <property type="match status" value="1"/>
</dbReference>
<dbReference type="SUPFAM" id="SSF46458">
    <property type="entry name" value="Globin-like"/>
    <property type="match status" value="1"/>
</dbReference>
<dbReference type="PANTHER" id="PTHR32089:SF112">
    <property type="entry name" value="LYSOZYME-LIKE PROTEIN-RELATED"/>
    <property type="match status" value="1"/>
</dbReference>
<evidence type="ECO:0000259" key="3">
    <source>
        <dbReference type="PROSITE" id="PS50111"/>
    </source>
</evidence>
<dbReference type="EMBL" id="LCZJ02000034">
    <property type="protein sequence ID" value="KTD84460.1"/>
    <property type="molecule type" value="Genomic_DNA"/>
</dbReference>
<evidence type="ECO:0000313" key="5">
    <source>
        <dbReference type="Proteomes" id="UP000054709"/>
    </source>
</evidence>
<accession>A0A0W1ASY5</accession>
<dbReference type="Gene3D" id="1.10.490.10">
    <property type="entry name" value="Globins"/>
    <property type="match status" value="1"/>
</dbReference>
<sequence>MINLSSERQQQVSYIGITEADLNVLKSKEKEFKQIVSSLVDELYKQMIEEPELLHIIEQHSTLDRLKETQQWYFLSMASGVIDEAFIERRLLIGKIHSRIGLTTNWYLGTYILYLDLATAYFERILPIEWKPIIHALTKMFNLDSQLVLEAYEVDEKAKIENLLEKQNHLLTGVSSAVQELVSLMVQLKDSSESIEELAGKNADYQEKTHQTVLYLDKEVESIHQVGTMIREVADHTHLLGLNAAIEAARAGEYGRGFEVVANEVRKLARRSKDSIGTIDEKLNNINYTLSKVKKESEHNSMYSRDQVKGSQELASFVNLIEKVTVELENLK</sequence>
<dbReference type="GO" id="GO:0019825">
    <property type="term" value="F:oxygen binding"/>
    <property type="evidence" value="ECO:0007669"/>
    <property type="project" value="InterPro"/>
</dbReference>
<dbReference type="Pfam" id="PF11563">
    <property type="entry name" value="Protoglobin"/>
    <property type="match status" value="1"/>
</dbReference>
<name>A0A0W1ASY5_9BACL</name>
<evidence type="ECO:0000256" key="2">
    <source>
        <dbReference type="PROSITE-ProRule" id="PRU00284"/>
    </source>
</evidence>
<protein>
    <submittedName>
        <fullName evidence="4">Chemotaxis protein</fullName>
    </submittedName>
</protein>
<dbReference type="InterPro" id="IPR012292">
    <property type="entry name" value="Globin/Proto"/>
</dbReference>
<reference evidence="4 5" key="1">
    <citation type="journal article" date="2015" name="Int. Biodeterior. Biodegradation">
        <title>Physiological and genetic screening methods for the isolation of methyl tert-butyl ether-degrading bacteria for bioremediation purposes.</title>
        <authorList>
            <person name="Guisado I.M."/>
            <person name="Purswani J."/>
            <person name="Gonzalez Lopez J."/>
            <person name="Pozo C."/>
        </authorList>
    </citation>
    <scope>NUCLEOTIDE SEQUENCE [LARGE SCALE GENOMIC DNA]</scope>
    <source>
        <strain evidence="4 5">SH7</strain>
    </source>
</reference>
<feature type="domain" description="Methyl-accepting transducer" evidence="3">
    <location>
        <begin position="164"/>
        <end position="332"/>
    </location>
</feature>
<dbReference type="PROSITE" id="PS50111">
    <property type="entry name" value="CHEMOTAXIS_TRANSDUC_2"/>
    <property type="match status" value="1"/>
</dbReference>
<dbReference type="AlphaFoldDB" id="A0A0W1ASY5"/>
<dbReference type="OrthoDB" id="266313at2"/>
<comment type="caution">
    <text evidence="4">The sequence shown here is derived from an EMBL/GenBank/DDBJ whole genome shotgun (WGS) entry which is preliminary data.</text>
</comment>
<dbReference type="GO" id="GO:0007165">
    <property type="term" value="P:signal transduction"/>
    <property type="evidence" value="ECO:0007669"/>
    <property type="project" value="UniProtKB-KW"/>
</dbReference>
<dbReference type="Pfam" id="PF00015">
    <property type="entry name" value="MCPsignal"/>
    <property type="match status" value="1"/>
</dbReference>
<dbReference type="InterPro" id="IPR004089">
    <property type="entry name" value="MCPsignal_dom"/>
</dbReference>
<dbReference type="SUPFAM" id="SSF58104">
    <property type="entry name" value="Methyl-accepting chemotaxis protein (MCP) signaling domain"/>
    <property type="match status" value="1"/>
</dbReference>
<proteinExistence type="predicted"/>
<evidence type="ECO:0000256" key="1">
    <source>
        <dbReference type="ARBA" id="ARBA00023224"/>
    </source>
</evidence>
<dbReference type="PANTHER" id="PTHR32089">
    <property type="entry name" value="METHYL-ACCEPTING CHEMOTAXIS PROTEIN MCPB"/>
    <property type="match status" value="1"/>
</dbReference>